<protein>
    <recommendedName>
        <fullName evidence="1">Retrovirus-related Pol polyprotein from transposon TNT 1-94-like beta-barrel domain-containing protein</fullName>
    </recommendedName>
</protein>
<reference evidence="2" key="2">
    <citation type="submission" date="2023-02" db="EMBL/GenBank/DDBJ databases">
        <authorList>
            <person name="Swenson N.G."/>
            <person name="Wegrzyn J.L."/>
            <person name="Mcevoy S.L."/>
        </authorList>
    </citation>
    <scope>NUCLEOTIDE SEQUENCE</scope>
    <source>
        <strain evidence="2">91603</strain>
        <tissue evidence="2">Leaf</tissue>
    </source>
</reference>
<gene>
    <name evidence="2" type="ORF">LWI28_024264</name>
</gene>
<reference evidence="2" key="1">
    <citation type="journal article" date="2022" name="Plant J.">
        <title>Strategies of tolerance reflected in two North American maple genomes.</title>
        <authorList>
            <person name="McEvoy S.L."/>
            <person name="Sezen U.U."/>
            <person name="Trouern-Trend A."/>
            <person name="McMahon S.M."/>
            <person name="Schaberg P.G."/>
            <person name="Yang J."/>
            <person name="Wegrzyn J.L."/>
            <person name="Swenson N.G."/>
        </authorList>
    </citation>
    <scope>NUCLEOTIDE SEQUENCE</scope>
    <source>
        <strain evidence="2">91603</strain>
    </source>
</reference>
<evidence type="ECO:0000313" key="3">
    <source>
        <dbReference type="Proteomes" id="UP001064489"/>
    </source>
</evidence>
<feature type="domain" description="Retrovirus-related Pol polyprotein from transposon TNT 1-94-like beta-barrel" evidence="1">
    <location>
        <begin position="175"/>
        <end position="247"/>
    </location>
</feature>
<sequence length="436" mass="48303">MALPGFEEGVLSSLANPLLVDRFSDMCFSDRGKIHERPLISYKVASPSICKRRKGRENSFLMRSHSMKTRSVSVCDSMQQLKPNVGWNLYDEITMVMERGLALGFELMSNQGSLSNFFQNLNSTQYQQLMTMLPTHLASSSKSINELQPTTAASFTIGTYFSVTLSEVFSSPQYWIVDSRATRHICSIASAFISLHHIKNSIITLPNHTKIPVSLAGDVQINTPLILKDVLFVPAFKFNLLSVSALTFGTKLTVQFISDHFEIQELCSQKMIGMELVLPLSTSSVVHFTSLTSPFISLHPESEANPPLVVAPREFEILISNPVSMPYTDVVDVSPTQSPLDSHIDHHEETIPHDHNIHLKRSSRVPQPPSYLRDFHCSLVSQQDVSSPVCSTAYPLNKRYGSLGISSSFLSSDGTLSIVTLSNTSSLSGTEKICQE</sequence>
<dbReference type="Proteomes" id="UP001064489">
    <property type="component" value="Chromosome 2"/>
</dbReference>
<evidence type="ECO:0000313" key="2">
    <source>
        <dbReference type="EMBL" id="KAI9162142.1"/>
    </source>
</evidence>
<dbReference type="EMBL" id="JAJSOW010000106">
    <property type="protein sequence ID" value="KAI9162142.1"/>
    <property type="molecule type" value="Genomic_DNA"/>
</dbReference>
<dbReference type="AlphaFoldDB" id="A0AAD5IGZ2"/>
<dbReference type="Pfam" id="PF22936">
    <property type="entry name" value="Pol_BBD"/>
    <property type="match status" value="1"/>
</dbReference>
<organism evidence="2 3">
    <name type="scientific">Acer negundo</name>
    <name type="common">Box elder</name>
    <dbReference type="NCBI Taxonomy" id="4023"/>
    <lineage>
        <taxon>Eukaryota</taxon>
        <taxon>Viridiplantae</taxon>
        <taxon>Streptophyta</taxon>
        <taxon>Embryophyta</taxon>
        <taxon>Tracheophyta</taxon>
        <taxon>Spermatophyta</taxon>
        <taxon>Magnoliopsida</taxon>
        <taxon>eudicotyledons</taxon>
        <taxon>Gunneridae</taxon>
        <taxon>Pentapetalae</taxon>
        <taxon>rosids</taxon>
        <taxon>malvids</taxon>
        <taxon>Sapindales</taxon>
        <taxon>Sapindaceae</taxon>
        <taxon>Hippocastanoideae</taxon>
        <taxon>Acereae</taxon>
        <taxon>Acer</taxon>
    </lineage>
</organism>
<name>A0AAD5IGZ2_ACENE</name>
<comment type="caution">
    <text evidence="2">The sequence shown here is derived from an EMBL/GenBank/DDBJ whole genome shotgun (WGS) entry which is preliminary data.</text>
</comment>
<accession>A0AAD5IGZ2</accession>
<evidence type="ECO:0000259" key="1">
    <source>
        <dbReference type="Pfam" id="PF22936"/>
    </source>
</evidence>
<dbReference type="InterPro" id="IPR054722">
    <property type="entry name" value="PolX-like_BBD"/>
</dbReference>
<keyword evidence="3" id="KW-1185">Reference proteome</keyword>
<proteinExistence type="predicted"/>